<dbReference type="InterPro" id="IPR009030">
    <property type="entry name" value="Growth_fac_rcpt_cys_sf"/>
</dbReference>
<dbReference type="SUPFAM" id="SSF57184">
    <property type="entry name" value="Growth factor receptor domain"/>
    <property type="match status" value="1"/>
</dbReference>
<proteinExistence type="predicted"/>
<dbReference type="InterPro" id="IPR000867">
    <property type="entry name" value="IGFBP-like"/>
</dbReference>
<keyword evidence="2" id="KW-0964">Secreted</keyword>
<evidence type="ECO:0000313" key="7">
    <source>
        <dbReference type="Proteomes" id="UP000001554"/>
    </source>
</evidence>
<dbReference type="Pfam" id="PF00219">
    <property type="entry name" value="IGFBP"/>
    <property type="match status" value="1"/>
</dbReference>
<evidence type="ECO:0000256" key="1">
    <source>
        <dbReference type="ARBA" id="ARBA00004613"/>
    </source>
</evidence>
<dbReference type="Proteomes" id="UP000001554">
    <property type="component" value="Chromosome 1"/>
</dbReference>
<evidence type="ECO:0000256" key="3">
    <source>
        <dbReference type="ARBA" id="ARBA00022729"/>
    </source>
</evidence>
<evidence type="ECO:0000313" key="8">
    <source>
        <dbReference type="RefSeq" id="XP_035693108.1"/>
    </source>
</evidence>
<dbReference type="PANTHER" id="PTHR14186">
    <property type="entry name" value="INSULIN-LIKE GROWTH FACTOR BINDING PROTEIN-RELATED"/>
    <property type="match status" value="1"/>
</dbReference>
<evidence type="ECO:0000256" key="2">
    <source>
        <dbReference type="ARBA" id="ARBA00022525"/>
    </source>
</evidence>
<accession>A0A9J7M2G2</accession>
<dbReference type="InterPro" id="IPR011390">
    <property type="entry name" value="IGFBP_rP_mac25"/>
</dbReference>
<evidence type="ECO:0000256" key="5">
    <source>
        <dbReference type="SAM" id="SignalP"/>
    </source>
</evidence>
<keyword evidence="7" id="KW-1185">Reference proteome</keyword>
<name>A0A9J7M2G2_BRAFL</name>
<reference evidence="8" key="2">
    <citation type="submission" date="2025-08" db="UniProtKB">
        <authorList>
            <consortium name="RefSeq"/>
        </authorList>
    </citation>
    <scope>IDENTIFICATION</scope>
    <source>
        <strain evidence="8">S238N-H82</strain>
        <tissue evidence="8">Testes</tissue>
    </source>
</reference>
<dbReference type="KEGG" id="bfo:118427415"/>
<protein>
    <submittedName>
        <fullName evidence="8">Venom protein 302-like</fullName>
    </submittedName>
</protein>
<dbReference type="GO" id="GO:0001558">
    <property type="term" value="P:regulation of cell growth"/>
    <property type="evidence" value="ECO:0007669"/>
    <property type="project" value="InterPro"/>
</dbReference>
<keyword evidence="4" id="KW-1015">Disulfide bond</keyword>
<dbReference type="GO" id="GO:0005576">
    <property type="term" value="C:extracellular region"/>
    <property type="evidence" value="ECO:0007669"/>
    <property type="project" value="UniProtKB-SubCell"/>
</dbReference>
<dbReference type="GeneID" id="118427415"/>
<evidence type="ECO:0000256" key="4">
    <source>
        <dbReference type="ARBA" id="ARBA00023157"/>
    </source>
</evidence>
<feature type="chain" id="PRO_5039949957" evidence="5">
    <location>
        <begin position="18"/>
        <end position="102"/>
    </location>
</feature>
<sequence length="102" mass="10898">MWMKIFCLVLLIGSALSLSCLPCELVDCMEPQNCPQGTVPDVCGCCRRCAKVEGETCGGMWNMDGFCADGLTCEMPESPQPDGELQVVPIFFGQAGICVPTA</sequence>
<dbReference type="GO" id="GO:0005520">
    <property type="term" value="F:insulin-like growth factor binding"/>
    <property type="evidence" value="ECO:0007669"/>
    <property type="project" value="InterPro"/>
</dbReference>
<dbReference type="RefSeq" id="XP_035693108.1">
    <property type="nucleotide sequence ID" value="XM_035837215.1"/>
</dbReference>
<dbReference type="Gene3D" id="4.10.40.20">
    <property type="match status" value="1"/>
</dbReference>
<comment type="subcellular location">
    <subcellularLocation>
        <location evidence="1">Secreted</location>
    </subcellularLocation>
</comment>
<dbReference type="SMART" id="SM00121">
    <property type="entry name" value="IB"/>
    <property type="match status" value="1"/>
</dbReference>
<feature type="domain" description="IGFBP N-terminal" evidence="6">
    <location>
        <begin position="16"/>
        <end position="101"/>
    </location>
</feature>
<organism evidence="7 8">
    <name type="scientific">Branchiostoma floridae</name>
    <name type="common">Florida lancelet</name>
    <name type="synonym">Amphioxus</name>
    <dbReference type="NCBI Taxonomy" id="7739"/>
    <lineage>
        <taxon>Eukaryota</taxon>
        <taxon>Metazoa</taxon>
        <taxon>Chordata</taxon>
        <taxon>Cephalochordata</taxon>
        <taxon>Leptocardii</taxon>
        <taxon>Amphioxiformes</taxon>
        <taxon>Branchiostomatidae</taxon>
        <taxon>Branchiostoma</taxon>
    </lineage>
</organism>
<reference evidence="7" key="1">
    <citation type="journal article" date="2020" name="Nat. Ecol. Evol.">
        <title>Deeply conserved synteny resolves early events in vertebrate evolution.</title>
        <authorList>
            <person name="Simakov O."/>
            <person name="Marletaz F."/>
            <person name="Yue J.X."/>
            <person name="O'Connell B."/>
            <person name="Jenkins J."/>
            <person name="Brandt A."/>
            <person name="Calef R."/>
            <person name="Tung C.H."/>
            <person name="Huang T.K."/>
            <person name="Schmutz J."/>
            <person name="Satoh N."/>
            <person name="Yu J.K."/>
            <person name="Putnam N.H."/>
            <person name="Green R.E."/>
            <person name="Rokhsar D.S."/>
        </authorList>
    </citation>
    <scope>NUCLEOTIDE SEQUENCE [LARGE SCALE GENOMIC DNA]</scope>
    <source>
        <strain evidence="7">S238N-H82</strain>
    </source>
</reference>
<dbReference type="OrthoDB" id="5976811at2759"/>
<dbReference type="OMA" id="CEMPESP"/>
<keyword evidence="3 5" id="KW-0732">Signal</keyword>
<feature type="signal peptide" evidence="5">
    <location>
        <begin position="1"/>
        <end position="17"/>
    </location>
</feature>
<evidence type="ECO:0000259" key="6">
    <source>
        <dbReference type="PROSITE" id="PS51323"/>
    </source>
</evidence>
<dbReference type="AlphaFoldDB" id="A0A9J7M2G2"/>
<gene>
    <name evidence="8" type="primary">LOC118427415</name>
</gene>
<dbReference type="PROSITE" id="PS51257">
    <property type="entry name" value="PROKAR_LIPOPROTEIN"/>
    <property type="match status" value="1"/>
</dbReference>
<dbReference type="PANTHER" id="PTHR14186:SF20">
    <property type="entry name" value="CYSTEINE-RICH MOTOR NEURON 1 PROTEIN-LIKE"/>
    <property type="match status" value="1"/>
</dbReference>
<dbReference type="PROSITE" id="PS51323">
    <property type="entry name" value="IGFBP_N_2"/>
    <property type="match status" value="1"/>
</dbReference>